<name>Q2A728_USTHO</name>
<accession>Q2A728</accession>
<evidence type="ECO:0000256" key="1">
    <source>
        <dbReference type="SAM" id="MobiDB-lite"/>
    </source>
</evidence>
<feature type="region of interest" description="Disordered" evidence="1">
    <location>
        <begin position="34"/>
        <end position="64"/>
    </location>
</feature>
<sequence>MPKTIPEKHRSALFHHHNGESICSVAKQLDLSKSTENHISKSASTDVPKSKGGHPKKLQPCHVS</sequence>
<proteinExistence type="predicted"/>
<evidence type="ECO:0000313" key="2">
    <source>
        <dbReference type="EMBL" id="CAJ41987.1"/>
    </source>
</evidence>
<reference evidence="2" key="1">
    <citation type="journal article" date="2006" name="Fungal Genet. Biol.">
        <title>Mating factor linkage and genome evolution in basidiomycetous pathogens of cereals.</title>
        <authorList>
            <person name="Bakkeren G."/>
            <person name="Jiang G."/>
            <person name="Warren R.L."/>
            <person name="Butterfield Y."/>
            <person name="Shin H."/>
            <person name="Chiu R."/>
            <person name="Linning R."/>
            <person name="Schein J."/>
            <person name="Lee N."/>
            <person name="Hu G."/>
            <person name="Kupfer D.M."/>
            <person name="Tang Y."/>
            <person name="Roe B.A."/>
            <person name="Jones S."/>
            <person name="Marra M."/>
            <person name="Kronstad J.W."/>
        </authorList>
    </citation>
    <scope>NUCLEOTIDE SEQUENCE</scope>
    <source>
        <strain evidence="2">4857-4</strain>
    </source>
</reference>
<feature type="compositionally biased region" description="Basic residues" evidence="1">
    <location>
        <begin position="51"/>
        <end position="64"/>
    </location>
</feature>
<protein>
    <recommendedName>
        <fullName evidence="3">Transposase IS30-like HTH domain-containing protein</fullName>
    </recommendedName>
</protein>
<organism evidence="2">
    <name type="scientific">Ustilago hordei</name>
    <name type="common">Barley covered smut fungus</name>
    <dbReference type="NCBI Taxonomy" id="120017"/>
    <lineage>
        <taxon>Eukaryota</taxon>
        <taxon>Fungi</taxon>
        <taxon>Dikarya</taxon>
        <taxon>Basidiomycota</taxon>
        <taxon>Ustilaginomycotina</taxon>
        <taxon>Ustilaginomycetes</taxon>
        <taxon>Ustilaginales</taxon>
        <taxon>Ustilaginaceae</taxon>
        <taxon>Ustilago</taxon>
    </lineage>
</organism>
<gene>
    <name evidence="2" type="ORF">UHO_0348</name>
</gene>
<dbReference type="EMBL" id="AM118080">
    <property type="protein sequence ID" value="CAJ41987.1"/>
    <property type="molecule type" value="Genomic_DNA"/>
</dbReference>
<dbReference type="AlphaFoldDB" id="Q2A728"/>
<evidence type="ECO:0008006" key="3">
    <source>
        <dbReference type="Google" id="ProtNLM"/>
    </source>
</evidence>